<dbReference type="AlphaFoldDB" id="A0AAD7AML2"/>
<dbReference type="EMBL" id="JARIHO010000004">
    <property type="protein sequence ID" value="KAJ7362915.1"/>
    <property type="molecule type" value="Genomic_DNA"/>
</dbReference>
<organism evidence="1 2">
    <name type="scientific">Mycena albidolilacea</name>
    <dbReference type="NCBI Taxonomy" id="1033008"/>
    <lineage>
        <taxon>Eukaryota</taxon>
        <taxon>Fungi</taxon>
        <taxon>Dikarya</taxon>
        <taxon>Basidiomycota</taxon>
        <taxon>Agaricomycotina</taxon>
        <taxon>Agaricomycetes</taxon>
        <taxon>Agaricomycetidae</taxon>
        <taxon>Agaricales</taxon>
        <taxon>Marasmiineae</taxon>
        <taxon>Mycenaceae</taxon>
        <taxon>Mycena</taxon>
    </lineage>
</organism>
<accession>A0AAD7AML2</accession>
<comment type="caution">
    <text evidence="1">The sequence shown here is derived from an EMBL/GenBank/DDBJ whole genome shotgun (WGS) entry which is preliminary data.</text>
</comment>
<keyword evidence="2" id="KW-1185">Reference proteome</keyword>
<proteinExistence type="predicted"/>
<sequence length="245" mass="26486">MNGTKPRLFGGLENPGGYAILYLQTFATLCTARALTPARCNCGVFHLLQGRAGASSTRPSDDADANNSYSHSCVLDLATLQRNVRHAPQLSAVRAAPDCYSPRKTPRDYAPATHSAQSARLRHRVPDVVPQPDPTAHCSPDQCPDPQSQHAALGFLAAHIGSVSFVAPPPTATVCSAIPLRWSKLAPAPLHPAHHRHEHHFNWLRARPEYLRYAQPMTLLLSIDGAAPVICPFAATILITIRPSP</sequence>
<dbReference type="Proteomes" id="UP001218218">
    <property type="component" value="Unassembled WGS sequence"/>
</dbReference>
<protein>
    <submittedName>
        <fullName evidence="1">Uncharacterized protein</fullName>
    </submittedName>
</protein>
<name>A0AAD7AML2_9AGAR</name>
<evidence type="ECO:0000313" key="1">
    <source>
        <dbReference type="EMBL" id="KAJ7362915.1"/>
    </source>
</evidence>
<reference evidence="1" key="1">
    <citation type="submission" date="2023-03" db="EMBL/GenBank/DDBJ databases">
        <title>Massive genome expansion in bonnet fungi (Mycena s.s.) driven by repeated elements and novel gene families across ecological guilds.</title>
        <authorList>
            <consortium name="Lawrence Berkeley National Laboratory"/>
            <person name="Harder C.B."/>
            <person name="Miyauchi S."/>
            <person name="Viragh M."/>
            <person name="Kuo A."/>
            <person name="Thoen E."/>
            <person name="Andreopoulos B."/>
            <person name="Lu D."/>
            <person name="Skrede I."/>
            <person name="Drula E."/>
            <person name="Henrissat B."/>
            <person name="Morin E."/>
            <person name="Kohler A."/>
            <person name="Barry K."/>
            <person name="LaButti K."/>
            <person name="Morin E."/>
            <person name="Salamov A."/>
            <person name="Lipzen A."/>
            <person name="Mereny Z."/>
            <person name="Hegedus B."/>
            <person name="Baldrian P."/>
            <person name="Stursova M."/>
            <person name="Weitz H."/>
            <person name="Taylor A."/>
            <person name="Grigoriev I.V."/>
            <person name="Nagy L.G."/>
            <person name="Martin F."/>
            <person name="Kauserud H."/>
        </authorList>
    </citation>
    <scope>NUCLEOTIDE SEQUENCE</scope>
    <source>
        <strain evidence="1">CBHHK002</strain>
    </source>
</reference>
<evidence type="ECO:0000313" key="2">
    <source>
        <dbReference type="Proteomes" id="UP001218218"/>
    </source>
</evidence>
<gene>
    <name evidence="1" type="ORF">DFH08DRAFT_951140</name>
</gene>